<feature type="domain" description="PPM-type phosphatase" evidence="1">
    <location>
        <begin position="4"/>
        <end position="239"/>
    </location>
</feature>
<dbReference type="SUPFAM" id="SSF81606">
    <property type="entry name" value="PP2C-like"/>
    <property type="match status" value="1"/>
</dbReference>
<accession>B4VUI8</accession>
<dbReference type="PANTHER" id="PTHR47992">
    <property type="entry name" value="PROTEIN PHOSPHATASE"/>
    <property type="match status" value="1"/>
</dbReference>
<reference evidence="2 3" key="1">
    <citation type="submission" date="2008-07" db="EMBL/GenBank/DDBJ databases">
        <authorList>
            <person name="Tandeau de Marsac N."/>
            <person name="Ferriera S."/>
            <person name="Johnson J."/>
            <person name="Kravitz S."/>
            <person name="Beeson K."/>
            <person name="Sutton G."/>
            <person name="Rogers Y.-H."/>
            <person name="Friedman R."/>
            <person name="Frazier M."/>
            <person name="Venter J.C."/>
        </authorList>
    </citation>
    <scope>NUCLEOTIDE SEQUENCE [LARGE SCALE GENOMIC DNA]</scope>
    <source>
        <strain evidence="2 3">PCC 7420</strain>
    </source>
</reference>
<dbReference type="Proteomes" id="UP000003835">
    <property type="component" value="Unassembled WGS sequence"/>
</dbReference>
<dbReference type="SMART" id="SM00332">
    <property type="entry name" value="PP2Cc"/>
    <property type="match status" value="1"/>
</dbReference>
<organism evidence="2 3">
    <name type="scientific">Coleofasciculus chthonoplastes PCC 7420</name>
    <dbReference type="NCBI Taxonomy" id="118168"/>
    <lineage>
        <taxon>Bacteria</taxon>
        <taxon>Bacillati</taxon>
        <taxon>Cyanobacteriota</taxon>
        <taxon>Cyanophyceae</taxon>
        <taxon>Coleofasciculales</taxon>
        <taxon>Coleofasciculaceae</taxon>
        <taxon>Coleofasciculus</taxon>
    </lineage>
</organism>
<dbReference type="CDD" id="cd00143">
    <property type="entry name" value="PP2Cc"/>
    <property type="match status" value="1"/>
</dbReference>
<dbReference type="STRING" id="118168.MC7420_3885"/>
<dbReference type="PROSITE" id="PS51746">
    <property type="entry name" value="PPM_2"/>
    <property type="match status" value="1"/>
</dbReference>
<dbReference type="Gene3D" id="3.60.40.10">
    <property type="entry name" value="PPM-type phosphatase domain"/>
    <property type="match status" value="1"/>
</dbReference>
<dbReference type="GO" id="GO:0004722">
    <property type="term" value="F:protein serine/threonine phosphatase activity"/>
    <property type="evidence" value="ECO:0007669"/>
    <property type="project" value="InterPro"/>
</dbReference>
<dbReference type="eggNOG" id="COG0631">
    <property type="taxonomic scope" value="Bacteria"/>
</dbReference>
<dbReference type="AlphaFoldDB" id="B4VUI8"/>
<dbReference type="OrthoDB" id="495860at2"/>
<evidence type="ECO:0000313" key="2">
    <source>
        <dbReference type="EMBL" id="EDX74361.1"/>
    </source>
</evidence>
<dbReference type="InterPro" id="IPR015655">
    <property type="entry name" value="PP2C"/>
</dbReference>
<proteinExistence type="predicted"/>
<name>B4VUI8_9CYAN</name>
<evidence type="ECO:0000313" key="3">
    <source>
        <dbReference type="Proteomes" id="UP000003835"/>
    </source>
</evidence>
<evidence type="ECO:0000259" key="1">
    <source>
        <dbReference type="PROSITE" id="PS51746"/>
    </source>
</evidence>
<dbReference type="RefSeq" id="WP_006102206.1">
    <property type="nucleotide sequence ID" value="NZ_DS989853.1"/>
</dbReference>
<dbReference type="HOGENOM" id="CLU_034545_3_2_3"/>
<dbReference type="NCBIfam" id="NF033484">
    <property type="entry name" value="Stp1_PP2C_phos"/>
    <property type="match status" value="1"/>
</dbReference>
<keyword evidence="3" id="KW-1185">Reference proteome</keyword>
<dbReference type="Pfam" id="PF13672">
    <property type="entry name" value="PP2C_2"/>
    <property type="match status" value="1"/>
</dbReference>
<dbReference type="SMART" id="SM00331">
    <property type="entry name" value="PP2C_SIG"/>
    <property type="match status" value="1"/>
</dbReference>
<gene>
    <name evidence="2" type="ORF">MC7420_3885</name>
</gene>
<sequence>MKCRFTGLTDPGLIRTVNQDYYYIDPKGRFFIVADGMGGHAGGQEASQLATEVIQARLERQWLESVPSERLLEQALYDANQAILEDQKNHPERADMGTTAVVVIFRKGQPWLAHVGDSRLYRWRQLKLEQMTDDHTWVARAMKAGDLTPEQARTHPWRHVLSQCLGRQDLKSVDVESMEIQSGDFLLLCTDGLTEELSDTAIASHLQSNGDGEEISANLIAAAKEKGGRDNITVILVKIDAI</sequence>
<dbReference type="InterPro" id="IPR036457">
    <property type="entry name" value="PPM-type-like_dom_sf"/>
</dbReference>
<dbReference type="InterPro" id="IPR001932">
    <property type="entry name" value="PPM-type_phosphatase-like_dom"/>
</dbReference>
<protein>
    <submittedName>
        <fullName evidence="2">Protein phosphatase 2C, putative</fullName>
    </submittedName>
</protein>
<dbReference type="EMBL" id="DS989853">
    <property type="protein sequence ID" value="EDX74361.1"/>
    <property type="molecule type" value="Genomic_DNA"/>
</dbReference>